<organism evidence="1 2">
    <name type="scientific">Ixodes persulcatus</name>
    <name type="common">Taiga tick</name>
    <dbReference type="NCBI Taxonomy" id="34615"/>
    <lineage>
        <taxon>Eukaryota</taxon>
        <taxon>Metazoa</taxon>
        <taxon>Ecdysozoa</taxon>
        <taxon>Arthropoda</taxon>
        <taxon>Chelicerata</taxon>
        <taxon>Arachnida</taxon>
        <taxon>Acari</taxon>
        <taxon>Parasitiformes</taxon>
        <taxon>Ixodida</taxon>
        <taxon>Ixodoidea</taxon>
        <taxon>Ixodidae</taxon>
        <taxon>Ixodinae</taxon>
        <taxon>Ixodes</taxon>
    </lineage>
</organism>
<gene>
    <name evidence="1" type="ORF">HPB47_005321</name>
</gene>
<evidence type="ECO:0000313" key="2">
    <source>
        <dbReference type="Proteomes" id="UP000805193"/>
    </source>
</evidence>
<dbReference type="Proteomes" id="UP000805193">
    <property type="component" value="Unassembled WGS sequence"/>
</dbReference>
<keyword evidence="2" id="KW-1185">Reference proteome</keyword>
<name>A0AC60PDJ8_IXOPE</name>
<sequence>MATNVSRSSGNTVVEVPGMDLDPEDSSARATRAARMPGILPKEETKIFVRPCGGLDLTKTPVVKVISAIRKAANLSPAEIVLDTQCPNVQQNIMVISTPDELRARRYANIKDITIGTKKYEVGACVAAPHGTVKGVVKGIPLENSAGTINESVLNLKNPLARAAQRIGTSTTNIVAFEGPRVPHYVYYGGGLLRCTLYRKHFDVCRTCGKVGHRTDVCPTPKSKTCLGCGKEASQDHQCNPTCKLCGGPHLTGDKDCKHKFKTPYIICRRRWDRKVLREPKKKREKLPPKTQRTSRCCALRAHALGRHQVRHRGVEVGAQMARLETAEMKALKEANKQQARKIAEQEDTIKRMAADMGSMKNMMMQMAGTTNKTAPAEEETKEPPTKRRNTETEETHPRTKRTDGQDRVRLPTNGKPNQRDPGHRHGKIGNHSNDHEIVAQTIPLKGKQRPPRTFKYTNWDAFRHLNPTGDIKNIEEWTSDLQRAVTQASRTIEPTDDTDGTMDSRLAHLIEAKQSIQARWRTQRQNRRLRKKITELNRKIESHCKKLSAQLWEDICSSADGQMHNGATWRLLRHWLDETKTKSFQHGRLEEIIIKATREYGEQKQNEDF</sequence>
<proteinExistence type="predicted"/>
<comment type="caution">
    <text evidence="1">The sequence shown here is derived from an EMBL/GenBank/DDBJ whole genome shotgun (WGS) entry which is preliminary data.</text>
</comment>
<dbReference type="EMBL" id="JABSTQ010010795">
    <property type="protein sequence ID" value="KAG0417840.1"/>
    <property type="molecule type" value="Genomic_DNA"/>
</dbReference>
<evidence type="ECO:0000313" key="1">
    <source>
        <dbReference type="EMBL" id="KAG0417840.1"/>
    </source>
</evidence>
<protein>
    <submittedName>
        <fullName evidence="1">Uncharacterized protein</fullName>
    </submittedName>
</protein>
<reference evidence="1 2" key="1">
    <citation type="journal article" date="2020" name="Cell">
        <title>Large-Scale Comparative Analyses of Tick Genomes Elucidate Their Genetic Diversity and Vector Capacities.</title>
        <authorList>
            <consortium name="Tick Genome and Microbiome Consortium (TIGMIC)"/>
            <person name="Jia N."/>
            <person name="Wang J."/>
            <person name="Shi W."/>
            <person name="Du L."/>
            <person name="Sun Y."/>
            <person name="Zhan W."/>
            <person name="Jiang J.F."/>
            <person name="Wang Q."/>
            <person name="Zhang B."/>
            <person name="Ji P."/>
            <person name="Bell-Sakyi L."/>
            <person name="Cui X.M."/>
            <person name="Yuan T.T."/>
            <person name="Jiang B.G."/>
            <person name="Yang W.F."/>
            <person name="Lam T.T."/>
            <person name="Chang Q.C."/>
            <person name="Ding S.J."/>
            <person name="Wang X.J."/>
            <person name="Zhu J.G."/>
            <person name="Ruan X.D."/>
            <person name="Zhao L."/>
            <person name="Wei J.T."/>
            <person name="Ye R.Z."/>
            <person name="Que T.C."/>
            <person name="Du C.H."/>
            <person name="Zhou Y.H."/>
            <person name="Cheng J.X."/>
            <person name="Dai P.F."/>
            <person name="Guo W.B."/>
            <person name="Han X.H."/>
            <person name="Huang E.J."/>
            <person name="Li L.F."/>
            <person name="Wei W."/>
            <person name="Gao Y.C."/>
            <person name="Liu J.Z."/>
            <person name="Shao H.Z."/>
            <person name="Wang X."/>
            <person name="Wang C.C."/>
            <person name="Yang T.C."/>
            <person name="Huo Q.B."/>
            <person name="Li W."/>
            <person name="Chen H.Y."/>
            <person name="Chen S.E."/>
            <person name="Zhou L.G."/>
            <person name="Ni X.B."/>
            <person name="Tian J.H."/>
            <person name="Sheng Y."/>
            <person name="Liu T."/>
            <person name="Pan Y.S."/>
            <person name="Xia L.Y."/>
            <person name="Li J."/>
            <person name="Zhao F."/>
            <person name="Cao W.C."/>
        </authorList>
    </citation>
    <scope>NUCLEOTIDE SEQUENCE [LARGE SCALE GENOMIC DNA]</scope>
    <source>
        <strain evidence="1">Iper-2018</strain>
    </source>
</reference>
<accession>A0AC60PDJ8</accession>